<dbReference type="Pfam" id="PF12239">
    <property type="entry name" value="DUF3605"/>
    <property type="match status" value="2"/>
</dbReference>
<dbReference type="InParanoid" id="A0A1Y1UEA2"/>
<dbReference type="PANTHER" id="PTHR35020">
    <property type="entry name" value="N-ACETYLGLUCOSAMINE-INDUCED PROTEIN 1"/>
    <property type="match status" value="1"/>
</dbReference>
<dbReference type="GO" id="GO:0005737">
    <property type="term" value="C:cytoplasm"/>
    <property type="evidence" value="ECO:0007669"/>
    <property type="project" value="TreeGrafter"/>
</dbReference>
<dbReference type="Proteomes" id="UP000193218">
    <property type="component" value="Unassembled WGS sequence"/>
</dbReference>
<reference evidence="2 3" key="1">
    <citation type="submission" date="2017-03" db="EMBL/GenBank/DDBJ databases">
        <title>Widespread Adenine N6-methylation of Active Genes in Fungi.</title>
        <authorList>
            <consortium name="DOE Joint Genome Institute"/>
            <person name="Mondo S.J."/>
            <person name="Dannebaum R.O."/>
            <person name="Kuo R.C."/>
            <person name="Louie K.B."/>
            <person name="Bewick A.J."/>
            <person name="Labutti K."/>
            <person name="Haridas S."/>
            <person name="Kuo A."/>
            <person name="Salamov A."/>
            <person name="Ahrendt S.R."/>
            <person name="Lau R."/>
            <person name="Bowen B.P."/>
            <person name="Lipzen A."/>
            <person name="Sullivan W."/>
            <person name="Andreopoulos W.B."/>
            <person name="Clum A."/>
            <person name="Lindquist E."/>
            <person name="Daum C."/>
            <person name="Northen T.R."/>
            <person name="Ramamoorthy G."/>
            <person name="Schmitz R.J."/>
            <person name="Gryganskyi A."/>
            <person name="Culley D."/>
            <person name="Magnuson J."/>
            <person name="James T.Y."/>
            <person name="O'Malley M.A."/>
            <person name="Stajich J.E."/>
            <person name="Spatafora J.W."/>
            <person name="Visel A."/>
            <person name="Grigoriev I.V."/>
        </authorList>
    </citation>
    <scope>NUCLEOTIDE SEQUENCE [LARGE SCALE GENOMIC DNA]</scope>
    <source>
        <strain evidence="2 3">NRRL Y-17943</strain>
    </source>
</reference>
<name>A0A1Y1UEA2_9TREE</name>
<evidence type="ECO:0000313" key="2">
    <source>
        <dbReference type="EMBL" id="ORX35857.1"/>
    </source>
</evidence>
<dbReference type="GO" id="GO:0006044">
    <property type="term" value="P:N-acetylglucosamine metabolic process"/>
    <property type="evidence" value="ECO:0007669"/>
    <property type="project" value="TreeGrafter"/>
</dbReference>
<dbReference type="PANTHER" id="PTHR35020:SF2">
    <property type="entry name" value="N-ACETYLGLUCOSAMINE-INDUCED PROTEIN 1"/>
    <property type="match status" value="1"/>
</dbReference>
<comment type="caution">
    <text evidence="2">The sequence shown here is derived from an EMBL/GenBank/DDBJ whole genome shotgun (WGS) entry which is preliminary data.</text>
</comment>
<proteinExistence type="predicted"/>
<dbReference type="STRING" id="4999.A0A1Y1UEA2"/>
<dbReference type="InterPro" id="IPR022036">
    <property type="entry name" value="DUF3605"/>
</dbReference>
<gene>
    <name evidence="2" type="ORF">BD324DRAFT_629285</name>
</gene>
<sequence>MEAVIYNGDTRYPGPKVHPPPAHIKGIPTQAELDAFPRMFTWGELKAIVRSGDLEQLMRNKALQARYIEWMTGQKARYGSTEQYLTRARLPWNAPTDPAFEPSGTYDISSSPTQTAGLVMPTPADIKNLTISTDPDKLLTKKALDQLDASHVATPGSGTSTPTSAGFVSLASLQLVNGKLKKSRSIRSNTSSHRATPVATPVVHQRSRFATEDSGPVPYETDHEEGINTSNDDEEEADEVPVYLKWDEKQGLDSEKFAVLPNDWPYNTPYGSRHYCVWSRVPIAHPELVDYDPKAWAQIEEQGLGGFTGVTPLRPFTGQVPMTPAMASAAGNSSKLFSYPSPADPGDPGRKSIGKLENRDWYAADVAFAGKDMREWAGVTYESRGGKEVGKMVAGLWDPRGWECLWFVNPPRLQSVPGFSHFHVFARRKTPEEIDAAESF</sequence>
<dbReference type="RefSeq" id="XP_021869986.1">
    <property type="nucleotide sequence ID" value="XM_022016189.1"/>
</dbReference>
<feature type="region of interest" description="Disordered" evidence="1">
    <location>
        <begin position="209"/>
        <end position="237"/>
    </location>
</feature>
<protein>
    <submittedName>
        <fullName evidence="2">Uncharacterized protein</fullName>
    </submittedName>
</protein>
<dbReference type="OrthoDB" id="498286at2759"/>
<evidence type="ECO:0000313" key="3">
    <source>
        <dbReference type="Proteomes" id="UP000193218"/>
    </source>
</evidence>
<dbReference type="EMBL" id="NBSH01000009">
    <property type="protein sequence ID" value="ORX35857.1"/>
    <property type="molecule type" value="Genomic_DNA"/>
</dbReference>
<organism evidence="2 3">
    <name type="scientific">Kockovaella imperatae</name>
    <dbReference type="NCBI Taxonomy" id="4999"/>
    <lineage>
        <taxon>Eukaryota</taxon>
        <taxon>Fungi</taxon>
        <taxon>Dikarya</taxon>
        <taxon>Basidiomycota</taxon>
        <taxon>Agaricomycotina</taxon>
        <taxon>Tremellomycetes</taxon>
        <taxon>Tremellales</taxon>
        <taxon>Cuniculitremaceae</taxon>
        <taxon>Kockovaella</taxon>
    </lineage>
</organism>
<accession>A0A1Y1UEA2</accession>
<evidence type="ECO:0000256" key="1">
    <source>
        <dbReference type="SAM" id="MobiDB-lite"/>
    </source>
</evidence>
<keyword evidence="3" id="KW-1185">Reference proteome</keyword>
<dbReference type="AlphaFoldDB" id="A0A1Y1UEA2"/>
<dbReference type="GeneID" id="33557998"/>